<dbReference type="Proteomes" id="UP000214646">
    <property type="component" value="Unassembled WGS sequence"/>
</dbReference>
<evidence type="ECO:0000256" key="1">
    <source>
        <dbReference type="SAM" id="MobiDB-lite"/>
    </source>
</evidence>
<dbReference type="AlphaFoldDB" id="A0A225D0A7"/>
<feature type="compositionally biased region" description="Gly residues" evidence="1">
    <location>
        <begin position="1"/>
        <end position="12"/>
    </location>
</feature>
<protein>
    <submittedName>
        <fullName evidence="2">Uncharacterized protein</fullName>
    </submittedName>
</protein>
<proteinExistence type="predicted"/>
<feature type="region of interest" description="Disordered" evidence="1">
    <location>
        <begin position="1"/>
        <end position="20"/>
    </location>
</feature>
<keyword evidence="3" id="KW-1185">Reference proteome</keyword>
<comment type="caution">
    <text evidence="2">The sequence shown here is derived from an EMBL/GenBank/DDBJ whole genome shotgun (WGS) entry which is preliminary data.</text>
</comment>
<reference evidence="3" key="1">
    <citation type="submission" date="2017-06" db="EMBL/GenBank/DDBJ databases">
        <title>Genome analysis of Fimbriiglobus ruber SP5, the first member of the order Planctomycetales with confirmed chitinolytic capability.</title>
        <authorList>
            <person name="Ravin N.V."/>
            <person name="Rakitin A.L."/>
            <person name="Ivanova A.A."/>
            <person name="Beletsky A.V."/>
            <person name="Kulichevskaya I.S."/>
            <person name="Mardanov A.V."/>
            <person name="Dedysh S.N."/>
        </authorList>
    </citation>
    <scope>NUCLEOTIDE SEQUENCE [LARGE SCALE GENOMIC DNA]</scope>
    <source>
        <strain evidence="3">SP5</strain>
    </source>
</reference>
<name>A0A225D0A7_9BACT</name>
<evidence type="ECO:0000313" key="2">
    <source>
        <dbReference type="EMBL" id="OWK34942.1"/>
    </source>
</evidence>
<gene>
    <name evidence="2" type="ORF">FRUB_09784</name>
</gene>
<dbReference type="EMBL" id="NIDE01000019">
    <property type="protein sequence ID" value="OWK34942.1"/>
    <property type="molecule type" value="Genomic_DNA"/>
</dbReference>
<accession>A0A225D0A7</accession>
<organism evidence="2 3">
    <name type="scientific">Fimbriiglobus ruber</name>
    <dbReference type="NCBI Taxonomy" id="1908690"/>
    <lineage>
        <taxon>Bacteria</taxon>
        <taxon>Pseudomonadati</taxon>
        <taxon>Planctomycetota</taxon>
        <taxon>Planctomycetia</taxon>
        <taxon>Gemmatales</taxon>
        <taxon>Gemmataceae</taxon>
        <taxon>Fimbriiglobus</taxon>
    </lineage>
</organism>
<evidence type="ECO:0000313" key="3">
    <source>
        <dbReference type="Proteomes" id="UP000214646"/>
    </source>
</evidence>
<dbReference type="RefSeq" id="WP_088260162.1">
    <property type="nucleotide sequence ID" value="NZ_NIDE01000019.1"/>
</dbReference>
<sequence length="147" mass="16457">MNRLPGIGGGMDIGDDAETADGFDRQQPYIALGPVPVRLVAVEIDQAGVVTEWPIPVFGIISNGNDKDKWPLDFLVYHHEDQRPISLRELTEGEGETRAQNSRYCFGTEAQLQMEIAKATVQLKEWRAEWRAKQQKPTPPNTDPSNN</sequence>